<gene>
    <name evidence="5" type="ordered locus">Mhar_2018</name>
</gene>
<dbReference type="PANTHER" id="PTHR43630:SF1">
    <property type="entry name" value="POLY-BETA-1,6-N-ACETYL-D-GLUCOSAMINE SYNTHASE"/>
    <property type="match status" value="1"/>
</dbReference>
<dbReference type="EMBL" id="CP003117">
    <property type="protein sequence ID" value="AET65374.1"/>
    <property type="molecule type" value="Genomic_DNA"/>
</dbReference>
<evidence type="ECO:0000259" key="4">
    <source>
        <dbReference type="Pfam" id="PF00535"/>
    </source>
</evidence>
<dbReference type="InterPro" id="IPR029044">
    <property type="entry name" value="Nucleotide-diphossugar_trans"/>
</dbReference>
<evidence type="ECO:0000313" key="6">
    <source>
        <dbReference type="Proteomes" id="UP000005877"/>
    </source>
</evidence>
<keyword evidence="6" id="KW-1185">Reference proteome</keyword>
<dbReference type="PANTHER" id="PTHR43630">
    <property type="entry name" value="POLY-BETA-1,6-N-ACETYL-D-GLUCOSAMINE SYNTHASE"/>
    <property type="match status" value="1"/>
</dbReference>
<dbReference type="AlphaFoldDB" id="G7WR71"/>
<dbReference type="KEGG" id="mhi:Mhar_2018"/>
<dbReference type="Pfam" id="PF00535">
    <property type="entry name" value="Glycos_transf_2"/>
    <property type="match status" value="1"/>
</dbReference>
<keyword evidence="3" id="KW-0812">Transmembrane</keyword>
<evidence type="ECO:0000256" key="1">
    <source>
        <dbReference type="ARBA" id="ARBA00022676"/>
    </source>
</evidence>
<dbReference type="SUPFAM" id="SSF53448">
    <property type="entry name" value="Nucleotide-diphospho-sugar transferases"/>
    <property type="match status" value="1"/>
</dbReference>
<dbReference type="InterPro" id="IPR001173">
    <property type="entry name" value="Glyco_trans_2-like"/>
</dbReference>
<keyword evidence="3" id="KW-0472">Membrane</keyword>
<proteinExistence type="predicted"/>
<dbReference type="GO" id="GO:0016757">
    <property type="term" value="F:glycosyltransferase activity"/>
    <property type="evidence" value="ECO:0007669"/>
    <property type="project" value="UniProtKB-KW"/>
</dbReference>
<name>G7WR71_METH6</name>
<dbReference type="STRING" id="1110509.Mhar_2018"/>
<organism evidence="5 6">
    <name type="scientific">Methanothrix harundinacea (strain 6Ac)</name>
    <name type="common">Methanosaeta harundinacea</name>
    <dbReference type="NCBI Taxonomy" id="1110509"/>
    <lineage>
        <taxon>Archaea</taxon>
        <taxon>Methanobacteriati</taxon>
        <taxon>Methanobacteriota</taxon>
        <taxon>Stenosarchaea group</taxon>
        <taxon>Methanomicrobia</taxon>
        <taxon>Methanotrichales</taxon>
        <taxon>Methanotrichaceae</taxon>
        <taxon>Methanothrix</taxon>
    </lineage>
</organism>
<evidence type="ECO:0000256" key="3">
    <source>
        <dbReference type="SAM" id="Phobius"/>
    </source>
</evidence>
<sequence>MKISIVIPTYNEEKTILKKLENTLDLNYPKKDMELIVVDCSDDRTPNIVEERLGGRGEIRLILDHEEERRGLPYSLNKGYSMATGDIVVKTDCDAMLDRDALKSAVSSFEEDRIGCVTGRAVPMGSRSEEIYRGLNMKIQLLESRIDSTIIAHGPFTAFRRPLLQKIDEDSLADDSELSLKIRRQGYRSILNPEVIFYEKTSEEGREEQKTRRASGLVRLMWRNKTLFLNPKYGLYGLLVFPFNFTAIVILPLLLSPLLLPMMKLGVRGGTLLETEQFLLRGMGRLLSKRATVFWEPDANIRG</sequence>
<feature type="transmembrane region" description="Helical" evidence="3">
    <location>
        <begin position="233"/>
        <end position="255"/>
    </location>
</feature>
<accession>G7WR71</accession>
<evidence type="ECO:0000256" key="2">
    <source>
        <dbReference type="ARBA" id="ARBA00022679"/>
    </source>
</evidence>
<keyword evidence="2 5" id="KW-0808">Transferase</keyword>
<evidence type="ECO:0000313" key="5">
    <source>
        <dbReference type="EMBL" id="AET65374.1"/>
    </source>
</evidence>
<dbReference type="PATRIC" id="fig|1110509.7.peg.2239"/>
<dbReference type="Proteomes" id="UP000005877">
    <property type="component" value="Chromosome"/>
</dbReference>
<protein>
    <submittedName>
        <fullName evidence="5">Glycosyl transferase family 2</fullName>
    </submittedName>
</protein>
<keyword evidence="3" id="KW-1133">Transmembrane helix</keyword>
<feature type="domain" description="Glycosyltransferase 2-like" evidence="4">
    <location>
        <begin position="4"/>
        <end position="167"/>
    </location>
</feature>
<dbReference type="HOGENOM" id="CLU_917065_0_0_2"/>
<dbReference type="Gene3D" id="3.90.550.10">
    <property type="entry name" value="Spore Coat Polysaccharide Biosynthesis Protein SpsA, Chain A"/>
    <property type="match status" value="1"/>
</dbReference>
<keyword evidence="1" id="KW-0328">Glycosyltransferase</keyword>
<reference evidence="5 6" key="1">
    <citation type="journal article" date="2012" name="PLoS ONE">
        <title>The genome characteristics and predicted function of methyl-group oxidation pathway in the obligate aceticlastic methanogens, Methanosaeta spp.</title>
        <authorList>
            <person name="Zhu J."/>
            <person name="Zheng H."/>
            <person name="Ai G."/>
            <person name="Zhang G."/>
            <person name="Liu D."/>
            <person name="Liu X."/>
            <person name="Dong X."/>
        </authorList>
    </citation>
    <scope>NUCLEOTIDE SEQUENCE [LARGE SCALE GENOMIC DNA]</scope>
    <source>
        <strain evidence="5 6">6Ac</strain>
    </source>
</reference>